<reference evidence="3 4" key="1">
    <citation type="submission" date="2007-08" db="EMBL/GenBank/DDBJ databases">
        <authorList>
            <consortium name="The Vibrio harveyi Genome Sequencing Project"/>
            <person name="Bassler B."/>
            <person name="Clifton S.W."/>
            <person name="Fulton L."/>
            <person name="Delehaunty K."/>
            <person name="Fronick C."/>
            <person name="Harrison M."/>
            <person name="Markivic C."/>
            <person name="Fulton R."/>
            <person name="Tin-Wollam A.-M."/>
            <person name="Shah N."/>
            <person name="Pepin K."/>
            <person name="Nash W."/>
            <person name="Thiruvilangam P."/>
            <person name="Bhonagiri V."/>
            <person name="Waters C."/>
            <person name="Tu K.C."/>
            <person name="Irgon J."/>
            <person name="Wilson R.K."/>
        </authorList>
    </citation>
    <scope>NUCLEOTIDE SEQUENCE [LARGE SCALE GENOMIC DNA]</scope>
    <source>
        <strain evidence="4">ATCC BAA-1116 / BB120</strain>
    </source>
</reference>
<evidence type="ECO:0000313" key="3">
    <source>
        <dbReference type="EMBL" id="ABU70655.1"/>
    </source>
</evidence>
<dbReference type="PATRIC" id="fig|338187.25.peg.984"/>
<accession>A7MRR2</accession>
<dbReference type="AlphaFoldDB" id="A7MRR2"/>
<sequence length="453" mass="51700">MIIPTNNVSGDFFMFAQELVLAHETVEDGKNYESVVNAIQLEWIEQALLDTSKASIRRRRLPAQQAVWLVIWMGLQRNKSIKEVCSSLDLALQPEPQNTWSRVAPSVLTDSRRRLDEAPLAALFKTSVAAWESDALVKDKMLGLSIMAVDGTTFRCQDSEDNAKAFGFISQKHKPYPQLRLVGLMATETRFMMGAAFDACQVGEATLARRLLADVPANSLTLFDRCYFSADLLISWNAAASNSHWLTPVKRKLRYEVVEHFAENDILISMPISPQAQRNNPNLPTHWQARLILYKDPKGEIEGFITSLVDPEKYSLEDLLAVYWQRWEIEEGYGEIKQTQLQSEVTLRSRFAVGVRQELWGILLAYNLVRLEMIHIAQDADVSPTRVSFTAAINLIDTQLRWLALSPDGTLPSKLKQMRESISHFILPDKRKDRTYPRSVLFVPTKYPFRYKH</sequence>
<dbReference type="Pfam" id="PF13006">
    <property type="entry name" value="Nterm_IS4"/>
    <property type="match status" value="1"/>
</dbReference>
<dbReference type="InterPro" id="IPR024473">
    <property type="entry name" value="Transposases_IS4_N"/>
</dbReference>
<dbReference type="KEGG" id="vha:VIBHAR_01686"/>
<protein>
    <recommendedName>
        <fullName evidence="5">Transposase IS4-like domain-containing protein</fullName>
    </recommendedName>
</protein>
<feature type="domain" description="Transposase IS4-like" evidence="1">
    <location>
        <begin position="144"/>
        <end position="368"/>
    </location>
</feature>
<dbReference type="PANTHER" id="PTHR37529">
    <property type="entry name" value="TRANSPOSASE INSG FOR INSERTION SEQUENCE ELEMENT IS4-RELATED"/>
    <property type="match status" value="1"/>
</dbReference>
<dbReference type="InterPro" id="IPR012337">
    <property type="entry name" value="RNaseH-like_sf"/>
</dbReference>
<proteinExistence type="predicted"/>
<evidence type="ECO:0000259" key="1">
    <source>
        <dbReference type="Pfam" id="PF01609"/>
    </source>
</evidence>
<name>A7MRR2_VIBC1</name>
<dbReference type="EMBL" id="CP000789">
    <property type="protein sequence ID" value="ABU70655.1"/>
    <property type="molecule type" value="Genomic_DNA"/>
</dbReference>
<dbReference type="GO" id="GO:0003677">
    <property type="term" value="F:DNA binding"/>
    <property type="evidence" value="ECO:0007669"/>
    <property type="project" value="InterPro"/>
</dbReference>
<gene>
    <name evidence="3" type="ordered locus">VIBHAR_01686</name>
</gene>
<evidence type="ECO:0008006" key="5">
    <source>
        <dbReference type="Google" id="ProtNLM"/>
    </source>
</evidence>
<dbReference type="GO" id="GO:0006313">
    <property type="term" value="P:DNA transposition"/>
    <property type="evidence" value="ECO:0007669"/>
    <property type="project" value="InterPro"/>
</dbReference>
<dbReference type="InterPro" id="IPR002559">
    <property type="entry name" value="Transposase_11"/>
</dbReference>
<dbReference type="InterPro" id="IPR047952">
    <property type="entry name" value="Transpos_IS4"/>
</dbReference>
<evidence type="ECO:0000313" key="4">
    <source>
        <dbReference type="Proteomes" id="UP000008152"/>
    </source>
</evidence>
<dbReference type="GO" id="GO:0004803">
    <property type="term" value="F:transposase activity"/>
    <property type="evidence" value="ECO:0007669"/>
    <property type="project" value="InterPro"/>
</dbReference>
<dbReference type="PANTHER" id="PTHR37529:SF1">
    <property type="entry name" value="TRANSPOSASE INSG FOR INSERTION SEQUENCE ELEMENT IS4-RELATED"/>
    <property type="match status" value="1"/>
</dbReference>
<dbReference type="NCBIfam" id="NF033592">
    <property type="entry name" value="transpos_IS4_1"/>
    <property type="match status" value="1"/>
</dbReference>
<dbReference type="Pfam" id="PF01609">
    <property type="entry name" value="DDE_Tnp_1"/>
    <property type="match status" value="1"/>
</dbReference>
<dbReference type="SUPFAM" id="SSF53098">
    <property type="entry name" value="Ribonuclease H-like"/>
    <property type="match status" value="1"/>
</dbReference>
<evidence type="ECO:0000259" key="2">
    <source>
        <dbReference type="Pfam" id="PF13006"/>
    </source>
</evidence>
<dbReference type="Proteomes" id="UP000008152">
    <property type="component" value="Chromosome I"/>
</dbReference>
<organism evidence="3 4">
    <name type="scientific">Vibrio campbellii (strain ATCC BAA-1116)</name>
    <dbReference type="NCBI Taxonomy" id="2902295"/>
    <lineage>
        <taxon>Bacteria</taxon>
        <taxon>Pseudomonadati</taxon>
        <taxon>Pseudomonadota</taxon>
        <taxon>Gammaproteobacteria</taxon>
        <taxon>Vibrionales</taxon>
        <taxon>Vibrionaceae</taxon>
        <taxon>Vibrio</taxon>
    </lineage>
</organism>
<feature type="domain" description="Transposase IS4 N-terminal" evidence="2">
    <location>
        <begin position="36"/>
        <end position="125"/>
    </location>
</feature>